<dbReference type="Pfam" id="PF21751">
    <property type="entry name" value="DACNV"/>
    <property type="match status" value="1"/>
</dbReference>
<name>A0ABX2Q5T1_9BACT</name>
<feature type="domain" description="Probable sensor" evidence="1">
    <location>
        <begin position="24"/>
        <end position="118"/>
    </location>
</feature>
<proteinExistence type="predicted"/>
<gene>
    <name evidence="2" type="ORF">HW556_15690</name>
</gene>
<organism evidence="2 3">
    <name type="scientific">Hymenobacter terrestris</name>
    <dbReference type="NCBI Taxonomy" id="2748310"/>
    <lineage>
        <taxon>Bacteria</taxon>
        <taxon>Pseudomonadati</taxon>
        <taxon>Bacteroidota</taxon>
        <taxon>Cytophagia</taxon>
        <taxon>Cytophagales</taxon>
        <taxon>Hymenobacteraceae</taxon>
        <taxon>Hymenobacter</taxon>
    </lineage>
</organism>
<dbReference type="Proteomes" id="UP000626554">
    <property type="component" value="Unassembled WGS sequence"/>
</dbReference>
<dbReference type="InterPro" id="IPR048551">
    <property type="entry name" value="DACNV"/>
</dbReference>
<evidence type="ECO:0000259" key="1">
    <source>
        <dbReference type="Pfam" id="PF21751"/>
    </source>
</evidence>
<keyword evidence="3" id="KW-1185">Reference proteome</keyword>
<comment type="caution">
    <text evidence="2">The sequence shown here is derived from an EMBL/GenBank/DDBJ whole genome shotgun (WGS) entry which is preliminary data.</text>
</comment>
<evidence type="ECO:0000313" key="3">
    <source>
        <dbReference type="Proteomes" id="UP000626554"/>
    </source>
</evidence>
<dbReference type="EMBL" id="JABKAV010000068">
    <property type="protein sequence ID" value="NVO86328.1"/>
    <property type="molecule type" value="Genomic_DNA"/>
</dbReference>
<evidence type="ECO:0000313" key="2">
    <source>
        <dbReference type="EMBL" id="NVO86328.1"/>
    </source>
</evidence>
<dbReference type="SUPFAM" id="SSF143597">
    <property type="entry name" value="YojJ-like"/>
    <property type="match status" value="1"/>
</dbReference>
<reference evidence="2 3" key="1">
    <citation type="submission" date="2020-05" db="EMBL/GenBank/DDBJ databases">
        <title>Hymenobacter terrestris sp. nov. and Hymenobacter lapidiphilus sp. nov., isolated from regoliths in Antarctica.</title>
        <authorList>
            <person name="Sedlacek I."/>
            <person name="Pantucek R."/>
            <person name="Zeman M."/>
            <person name="Holochova P."/>
            <person name="Kralova S."/>
            <person name="Stankova E."/>
            <person name="Sedo O."/>
            <person name="Micenkova L."/>
            <person name="Svec P."/>
            <person name="Gupta V."/>
            <person name="Sood U."/>
            <person name="Korpole U.S."/>
            <person name="Lal R."/>
        </authorList>
    </citation>
    <scope>NUCLEOTIDE SEQUENCE [LARGE SCALE GENOMIC DNA]</scope>
    <source>
        <strain evidence="2 3">P5252</strain>
    </source>
</reference>
<accession>A0ABX2Q5T1</accession>
<protein>
    <recommendedName>
        <fullName evidence="1">Probable sensor domain-containing protein</fullName>
    </recommendedName>
</protein>
<dbReference type="RefSeq" id="WP_176901062.1">
    <property type="nucleotide sequence ID" value="NZ_JABKAV010000068.1"/>
</dbReference>
<sequence>MKHHYYPGTLAPELLARWPGAAGSLPPRPELEHFISVAYQASLLHEEGQPVRCWLVLSALRELPTGSAAGGTYVLELAAPRPYEEQEIRRLSPALRSPGSVLAVRTDAAAGLLIWGMLRGHFPGSPVGADPTPADPAAPQTLLLEVCGPGNLVFYHGHERVLTLQNGHVEGHGFVEYPLAWSRGRFMENIDVLRPQLAAAAIATPPDLMPFLGELAHHVTRRVVSRVRASGHGGMLAYVPTASVPRCVGPAATLRPKYPVRLPGEAHHYNGLQVAIIARLAELGDVSWARYQRAGDARLLELAAAIGQYADLLADLMTVDGALVVTKQLAVVGFGIEVYAPKLALTQVYRAQNANATQLQVEAADRGGTRHRAAYRLCLAEPESMAIVISQDGGVRFVQAQEGKVVFWEQLTL</sequence>
<dbReference type="InterPro" id="IPR036888">
    <property type="entry name" value="DNA_integrity_DisA_N_sf"/>
</dbReference>